<dbReference type="EMBL" id="CYZU01000016">
    <property type="protein sequence ID" value="CUO38056.1"/>
    <property type="molecule type" value="Genomic_DNA"/>
</dbReference>
<dbReference type="PANTHER" id="PTHR45339">
    <property type="entry name" value="HYBRID SIGNAL TRANSDUCTION HISTIDINE KINASE J"/>
    <property type="match status" value="1"/>
</dbReference>
<sequence>MEDGNEREEEYLPEMENPLKENKSEAEYIMLMSSLQVSVSKHLLDEYYTMVWSNDFYYDLIGYSKEEYQARFRNRPDIYYTSHHYEDELNKIRGAVMEAAEAGKEGYSIITRMPVKGGGHKWVRMNGSFTEEVLDGIPIAYTVITDINDLIEMEKTQSITYHNIPGFAAKFLVKTERDVKLLEANDKFQEFFGIGEFGDMSEQTLRMNLDMNRDVILSQMSRIKKGEHVHFLAKMLNKDGQTAWMQINGDCVDWIGGFPVYLLIYIDVTDVKELREMQKELKAQAQQLSDALCSAENANRAKSDFLSRMSHEIRTPMNAIIGMTTIAAAHIEERERIQDCLAKISFSSKHLLSLINDILDMSKIEDGRLSVSHEKFDLGRLLESVTAIIHPQAVDRGLEFDESIQGVMDEELIGDSMRVNQILLNLLSNALKFTPEGGHVRLDVRQLFSQKGRIRLRFTVSDTGTGMSEGFLQHLYEPFEQERRQGYSHMQGTGLGMPITKNLVTILGGTIAVKSKVNAGTTFTVELPFDLADSDSSYEKYPELDTLKVLIGDHDQDVCQYASLLLQKFGIDAKWVTDSMEIVEEIRQSHEAGEDYDICFIDLRMPEISGVEVARKIRSIVGYHTLIIIITAYDYGEIEEEAREAGVNKFLAKPLFASSLYNTLLDITGKGKEKAPADNPAQDFDFSGRRVLLAEDNALNQEIAVEILQMTGIHVETTADGAQALEAFAESTEGYYDAVLMDIQMPLMDGYEAARAIRSSTHPQAGKVPIIAMTANAFQEDVAKSQEAGMDAHIAKPIEPELLYRTLKRHFY</sequence>
<dbReference type="SMART" id="SM00387">
    <property type="entry name" value="HATPase_c"/>
    <property type="match status" value="1"/>
</dbReference>
<dbReference type="InterPro" id="IPR000014">
    <property type="entry name" value="PAS"/>
</dbReference>
<dbReference type="PRINTS" id="PR00344">
    <property type="entry name" value="BCTRLSENSOR"/>
</dbReference>
<evidence type="ECO:0000256" key="4">
    <source>
        <dbReference type="ARBA" id="ARBA00018672"/>
    </source>
</evidence>
<evidence type="ECO:0000256" key="3">
    <source>
        <dbReference type="ARBA" id="ARBA00012438"/>
    </source>
</evidence>
<reference evidence="13 14" key="1">
    <citation type="submission" date="2015-09" db="EMBL/GenBank/DDBJ databases">
        <authorList>
            <consortium name="Pathogen Informatics"/>
        </authorList>
    </citation>
    <scope>NUCLEOTIDE SEQUENCE [LARGE SCALE GENOMIC DNA]</scope>
    <source>
        <strain evidence="13 14">2789STDY5834876</strain>
    </source>
</reference>
<dbReference type="RefSeq" id="WP_055152882.1">
    <property type="nucleotide sequence ID" value="NZ_CYZU01000016.1"/>
</dbReference>
<dbReference type="CDD" id="cd16922">
    <property type="entry name" value="HATPase_EvgS-ArcB-TorS-like"/>
    <property type="match status" value="1"/>
</dbReference>
<evidence type="ECO:0000256" key="5">
    <source>
        <dbReference type="ARBA" id="ARBA00022553"/>
    </source>
</evidence>
<evidence type="ECO:0000256" key="7">
    <source>
        <dbReference type="ARBA" id="ARBA00023012"/>
    </source>
</evidence>
<proteinExistence type="inferred from homology"/>
<evidence type="ECO:0000256" key="6">
    <source>
        <dbReference type="ARBA" id="ARBA00022777"/>
    </source>
</evidence>
<dbReference type="PANTHER" id="PTHR45339:SF3">
    <property type="entry name" value="HISTIDINE KINASE"/>
    <property type="match status" value="1"/>
</dbReference>
<dbReference type="SMART" id="SM00448">
    <property type="entry name" value="REC"/>
    <property type="match status" value="2"/>
</dbReference>
<dbReference type="Proteomes" id="UP000095544">
    <property type="component" value="Unassembled WGS sequence"/>
</dbReference>
<dbReference type="AlphaFoldDB" id="A0A174EN60"/>
<evidence type="ECO:0000256" key="1">
    <source>
        <dbReference type="ARBA" id="ARBA00000085"/>
    </source>
</evidence>
<evidence type="ECO:0000256" key="9">
    <source>
        <dbReference type="ARBA" id="ARBA00074306"/>
    </source>
</evidence>
<dbReference type="SMART" id="SM00388">
    <property type="entry name" value="HisKA"/>
    <property type="match status" value="1"/>
</dbReference>
<dbReference type="STRING" id="39482.ERS852491_02038"/>
<dbReference type="SUPFAM" id="SSF55874">
    <property type="entry name" value="ATPase domain of HSP90 chaperone/DNA topoisomerase II/histidine kinase"/>
    <property type="match status" value="1"/>
</dbReference>
<dbReference type="InterPro" id="IPR003594">
    <property type="entry name" value="HATPase_dom"/>
</dbReference>
<dbReference type="InterPro" id="IPR036097">
    <property type="entry name" value="HisK_dim/P_sf"/>
</dbReference>
<comment type="similarity">
    <text evidence="2">In the N-terminal section; belongs to the phytochrome family.</text>
</comment>
<feature type="modified residue" description="4-aspartylphosphate" evidence="10">
    <location>
        <position position="602"/>
    </location>
</feature>
<dbReference type="GO" id="GO:0000155">
    <property type="term" value="F:phosphorelay sensor kinase activity"/>
    <property type="evidence" value="ECO:0007669"/>
    <property type="project" value="InterPro"/>
</dbReference>
<dbReference type="PROSITE" id="PS50110">
    <property type="entry name" value="RESPONSE_REGULATORY"/>
    <property type="match status" value="2"/>
</dbReference>
<dbReference type="SUPFAM" id="SSF47384">
    <property type="entry name" value="Homodimeric domain of signal transducing histidine kinase"/>
    <property type="match status" value="1"/>
</dbReference>
<name>A0A174EN60_9FIRM</name>
<dbReference type="Pfam" id="PF00512">
    <property type="entry name" value="HisKA"/>
    <property type="match status" value="1"/>
</dbReference>
<gene>
    <name evidence="13" type="primary">rpfC_1</name>
    <name evidence="13" type="ORF">ERS852491_02038</name>
</gene>
<dbReference type="CDD" id="cd17546">
    <property type="entry name" value="REC_hyHK_CKI1_RcsC-like"/>
    <property type="match status" value="2"/>
</dbReference>
<dbReference type="Gene3D" id="3.40.50.2300">
    <property type="match status" value="2"/>
</dbReference>
<dbReference type="Gene3D" id="3.30.450.20">
    <property type="entry name" value="PAS domain"/>
    <property type="match status" value="2"/>
</dbReference>
<evidence type="ECO:0000313" key="13">
    <source>
        <dbReference type="EMBL" id="CUO38056.1"/>
    </source>
</evidence>
<keyword evidence="7" id="KW-0902">Two-component regulatory system</keyword>
<dbReference type="Pfam" id="PF02518">
    <property type="entry name" value="HATPase_c"/>
    <property type="match status" value="1"/>
</dbReference>
<dbReference type="SUPFAM" id="SSF55785">
    <property type="entry name" value="PYP-like sensor domain (PAS domain)"/>
    <property type="match status" value="2"/>
</dbReference>
<evidence type="ECO:0000259" key="11">
    <source>
        <dbReference type="PROSITE" id="PS50109"/>
    </source>
</evidence>
<evidence type="ECO:0000259" key="12">
    <source>
        <dbReference type="PROSITE" id="PS50110"/>
    </source>
</evidence>
<protein>
    <recommendedName>
        <fullName evidence="9">Circadian input-output histidine kinase CikA</fullName>
        <ecNumber evidence="3">2.7.13.3</ecNumber>
    </recommendedName>
    <alternativeName>
        <fullName evidence="4">Stage 0 sporulation protein A homolog</fullName>
    </alternativeName>
</protein>
<dbReference type="InterPro" id="IPR001789">
    <property type="entry name" value="Sig_transdc_resp-reg_receiver"/>
</dbReference>
<feature type="domain" description="Response regulatory" evidence="12">
    <location>
        <begin position="548"/>
        <end position="668"/>
    </location>
</feature>
<dbReference type="InterPro" id="IPR035965">
    <property type="entry name" value="PAS-like_dom_sf"/>
</dbReference>
<dbReference type="FunFam" id="3.30.565.10:FF:000010">
    <property type="entry name" value="Sensor histidine kinase RcsC"/>
    <property type="match status" value="1"/>
</dbReference>
<dbReference type="PROSITE" id="PS50109">
    <property type="entry name" value="HIS_KIN"/>
    <property type="match status" value="1"/>
</dbReference>
<feature type="domain" description="Response regulatory" evidence="12">
    <location>
        <begin position="690"/>
        <end position="811"/>
    </location>
</feature>
<dbReference type="Gene3D" id="3.30.565.10">
    <property type="entry name" value="Histidine kinase-like ATPase, C-terminal domain"/>
    <property type="match status" value="1"/>
</dbReference>
<evidence type="ECO:0000256" key="10">
    <source>
        <dbReference type="PROSITE-ProRule" id="PRU00169"/>
    </source>
</evidence>
<evidence type="ECO:0000256" key="2">
    <source>
        <dbReference type="ARBA" id="ARBA00006402"/>
    </source>
</evidence>
<dbReference type="NCBIfam" id="TIGR00229">
    <property type="entry name" value="sensory_box"/>
    <property type="match status" value="1"/>
</dbReference>
<keyword evidence="13" id="KW-0808">Transferase</keyword>
<feature type="domain" description="Histidine kinase" evidence="11">
    <location>
        <begin position="308"/>
        <end position="531"/>
    </location>
</feature>
<evidence type="ECO:0000313" key="14">
    <source>
        <dbReference type="Proteomes" id="UP000095544"/>
    </source>
</evidence>
<dbReference type="InterPro" id="IPR005467">
    <property type="entry name" value="His_kinase_dom"/>
</dbReference>
<comment type="function">
    <text evidence="8">May play the central regulatory role in sporulation. It may be an element of the effector pathway responsible for the activation of sporulation genes in response to nutritional stress. Spo0A may act in concert with spo0H (a sigma factor) to control the expression of some genes that are critical to the sporulation process.</text>
</comment>
<dbReference type="InterPro" id="IPR011006">
    <property type="entry name" value="CheY-like_superfamily"/>
</dbReference>
<dbReference type="InterPro" id="IPR003661">
    <property type="entry name" value="HisK_dim/P_dom"/>
</dbReference>
<dbReference type="InterPro" id="IPR004358">
    <property type="entry name" value="Sig_transdc_His_kin-like_C"/>
</dbReference>
<evidence type="ECO:0000256" key="8">
    <source>
        <dbReference type="ARBA" id="ARBA00024867"/>
    </source>
</evidence>
<dbReference type="InterPro" id="IPR036890">
    <property type="entry name" value="HATPase_C_sf"/>
</dbReference>
<organism evidence="13 14">
    <name type="scientific">Faecalicatena contorta</name>
    <dbReference type="NCBI Taxonomy" id="39482"/>
    <lineage>
        <taxon>Bacteria</taxon>
        <taxon>Bacillati</taxon>
        <taxon>Bacillota</taxon>
        <taxon>Clostridia</taxon>
        <taxon>Lachnospirales</taxon>
        <taxon>Lachnospiraceae</taxon>
        <taxon>Faecalicatena</taxon>
    </lineage>
</organism>
<dbReference type="Gene3D" id="1.10.287.130">
    <property type="match status" value="1"/>
</dbReference>
<accession>A0A174EN60</accession>
<dbReference type="Pfam" id="PF00072">
    <property type="entry name" value="Response_reg"/>
    <property type="match status" value="2"/>
</dbReference>
<keyword evidence="5 10" id="KW-0597">Phosphoprotein</keyword>
<keyword evidence="6" id="KW-0418">Kinase</keyword>
<feature type="modified residue" description="4-aspartylphosphate" evidence="10">
    <location>
        <position position="742"/>
    </location>
</feature>
<dbReference type="SUPFAM" id="SSF52172">
    <property type="entry name" value="CheY-like"/>
    <property type="match status" value="2"/>
</dbReference>
<dbReference type="CDD" id="cd00082">
    <property type="entry name" value="HisKA"/>
    <property type="match status" value="1"/>
</dbReference>
<comment type="catalytic activity">
    <reaction evidence="1">
        <text>ATP + protein L-histidine = ADP + protein N-phospho-L-histidine.</text>
        <dbReference type="EC" id="2.7.13.3"/>
    </reaction>
</comment>
<dbReference type="EC" id="2.7.13.3" evidence="3"/>